<gene>
    <name evidence="4" type="ORF">B0A50_01145</name>
</gene>
<dbReference type="PANTHER" id="PTHR13073">
    <property type="entry name" value="BLOC-1 COMPLEX SUBUNIT 1"/>
    <property type="match status" value="1"/>
</dbReference>
<comment type="similarity">
    <text evidence="1">Belongs to the BLOC1S1 family.</text>
</comment>
<evidence type="ECO:0000256" key="1">
    <source>
        <dbReference type="ARBA" id="ARBA00007133"/>
    </source>
</evidence>
<comment type="caution">
    <text evidence="4">The sequence shown here is derived from an EMBL/GenBank/DDBJ whole genome shotgun (WGS) entry which is preliminary data.</text>
</comment>
<reference evidence="4 5" key="1">
    <citation type="submission" date="2017-03" db="EMBL/GenBank/DDBJ databases">
        <title>Genomes of endolithic fungi from Antarctica.</title>
        <authorList>
            <person name="Coleine C."/>
            <person name="Masonjones S."/>
            <person name="Stajich J.E."/>
        </authorList>
    </citation>
    <scope>NUCLEOTIDE SEQUENCE [LARGE SCALE GENOMIC DNA]</scope>
    <source>
        <strain evidence="4 5">CCFEE 6315</strain>
    </source>
</reference>
<dbReference type="EMBL" id="NAJL01000004">
    <property type="protein sequence ID" value="TKA32919.1"/>
    <property type="molecule type" value="Genomic_DNA"/>
</dbReference>
<organism evidence="4 5">
    <name type="scientific">Salinomyces thailandicus</name>
    <dbReference type="NCBI Taxonomy" id="706561"/>
    <lineage>
        <taxon>Eukaryota</taxon>
        <taxon>Fungi</taxon>
        <taxon>Dikarya</taxon>
        <taxon>Ascomycota</taxon>
        <taxon>Pezizomycotina</taxon>
        <taxon>Dothideomycetes</taxon>
        <taxon>Dothideomycetidae</taxon>
        <taxon>Mycosphaerellales</taxon>
        <taxon>Teratosphaeriaceae</taxon>
        <taxon>Salinomyces</taxon>
    </lineage>
</organism>
<accession>A0A4V5N6K1</accession>
<sequence length="138" mass="14797">MTSTSSSSTAAAADISNSSSNSNSRTQSEARAAVFASLQSAGSAYDTRFQQKATDLHTNALAIAAQENEVKTHSAALAKESVKWEKEVEKATKGLREFGDVQNWAEVIEREFLVLEETLRLVEGEVVVESASGGSGWR</sequence>
<evidence type="ECO:0000313" key="5">
    <source>
        <dbReference type="Proteomes" id="UP000308549"/>
    </source>
</evidence>
<dbReference type="GO" id="GO:0031083">
    <property type="term" value="C:BLOC-1 complex"/>
    <property type="evidence" value="ECO:0007669"/>
    <property type="project" value="InterPro"/>
</dbReference>
<dbReference type="OrthoDB" id="20018at2759"/>
<feature type="region of interest" description="Disordered" evidence="3">
    <location>
        <begin position="1"/>
        <end position="29"/>
    </location>
</feature>
<dbReference type="GO" id="GO:0016197">
    <property type="term" value="P:endosomal transport"/>
    <property type="evidence" value="ECO:0007669"/>
    <property type="project" value="TreeGrafter"/>
</dbReference>
<dbReference type="AlphaFoldDB" id="A0A4V5N6K1"/>
<dbReference type="Proteomes" id="UP000308549">
    <property type="component" value="Unassembled WGS sequence"/>
</dbReference>
<dbReference type="PANTHER" id="PTHR13073:SF0">
    <property type="entry name" value="BIOGENESIS OF LYSOSOME-RELATED ORGANELLES COMPLEX 1 SUBUNIT 1"/>
    <property type="match status" value="1"/>
</dbReference>
<protein>
    <recommendedName>
        <fullName evidence="2">Biogenesis of lysosome-related organelles complex 1 subunit 1</fullName>
    </recommendedName>
</protein>
<dbReference type="Pfam" id="PF06320">
    <property type="entry name" value="GCN5L1"/>
    <property type="match status" value="1"/>
</dbReference>
<proteinExistence type="inferred from homology"/>
<evidence type="ECO:0000313" key="4">
    <source>
        <dbReference type="EMBL" id="TKA32919.1"/>
    </source>
</evidence>
<name>A0A4V5N6K1_9PEZI</name>
<dbReference type="InterPro" id="IPR009395">
    <property type="entry name" value="BLOC1S1"/>
</dbReference>
<feature type="compositionally biased region" description="Low complexity" evidence="3">
    <location>
        <begin position="1"/>
        <end position="27"/>
    </location>
</feature>
<evidence type="ECO:0000256" key="3">
    <source>
        <dbReference type="SAM" id="MobiDB-lite"/>
    </source>
</evidence>
<evidence type="ECO:0000256" key="2">
    <source>
        <dbReference type="ARBA" id="ARBA00019577"/>
    </source>
</evidence>
<keyword evidence="5" id="KW-1185">Reference proteome</keyword>